<evidence type="ECO:0000259" key="5">
    <source>
        <dbReference type="Pfam" id="PF08263"/>
    </source>
</evidence>
<dbReference type="InterPro" id="IPR053211">
    <property type="entry name" value="DNA_repair-toleration"/>
</dbReference>
<evidence type="ECO:0000313" key="6">
    <source>
        <dbReference type="EMBL" id="KAK8993421.1"/>
    </source>
</evidence>
<evidence type="ECO:0000256" key="2">
    <source>
        <dbReference type="ARBA" id="ARBA00022729"/>
    </source>
</evidence>
<reference evidence="6 7" key="1">
    <citation type="journal article" date="2024" name="G3 (Bethesda)">
        <title>Genome assembly of Hibiscus sabdariffa L. provides insights into metabolisms of medicinal natural products.</title>
        <authorList>
            <person name="Kim T."/>
        </authorList>
    </citation>
    <scope>NUCLEOTIDE SEQUENCE [LARGE SCALE GENOMIC DNA]</scope>
    <source>
        <strain evidence="6">TK-2024</strain>
        <tissue evidence="6">Old leaves</tissue>
    </source>
</reference>
<accession>A0ABR2PYV0</accession>
<feature type="chain" id="PRO_5045870319" description="Leucine-rich repeat-containing N-terminal plant-type domain-containing protein" evidence="4">
    <location>
        <begin position="22"/>
        <end position="99"/>
    </location>
</feature>
<gene>
    <name evidence="6" type="ORF">V6N11_033519</name>
</gene>
<feature type="signal peptide" evidence="4">
    <location>
        <begin position="1"/>
        <end position="21"/>
    </location>
</feature>
<dbReference type="InterPro" id="IPR032675">
    <property type="entry name" value="LRR_dom_sf"/>
</dbReference>
<organism evidence="6 7">
    <name type="scientific">Hibiscus sabdariffa</name>
    <name type="common">roselle</name>
    <dbReference type="NCBI Taxonomy" id="183260"/>
    <lineage>
        <taxon>Eukaryota</taxon>
        <taxon>Viridiplantae</taxon>
        <taxon>Streptophyta</taxon>
        <taxon>Embryophyta</taxon>
        <taxon>Tracheophyta</taxon>
        <taxon>Spermatophyta</taxon>
        <taxon>Magnoliopsida</taxon>
        <taxon>eudicotyledons</taxon>
        <taxon>Gunneridae</taxon>
        <taxon>Pentapetalae</taxon>
        <taxon>rosids</taxon>
        <taxon>malvids</taxon>
        <taxon>Malvales</taxon>
        <taxon>Malvaceae</taxon>
        <taxon>Malvoideae</taxon>
        <taxon>Hibiscus</taxon>
    </lineage>
</organism>
<comment type="caution">
    <text evidence="6">The sequence shown here is derived from an EMBL/GenBank/DDBJ whole genome shotgun (WGS) entry which is preliminary data.</text>
</comment>
<keyword evidence="7" id="KW-1185">Reference proteome</keyword>
<sequence length="99" mass="10531">MNNNTCFLLVLSSQGLIICLAMTTKNLATNQFALVQFKSHISAPQNALTNNWTSSSSVCNWVGVSCGVIHEKVIALNISNMSLTGTISPHIGMHSPLGS</sequence>
<dbReference type="SUPFAM" id="SSF52058">
    <property type="entry name" value="L domain-like"/>
    <property type="match status" value="1"/>
</dbReference>
<proteinExistence type="predicted"/>
<dbReference type="Pfam" id="PF08263">
    <property type="entry name" value="LRRNT_2"/>
    <property type="match status" value="1"/>
</dbReference>
<dbReference type="PANTHER" id="PTHR48060">
    <property type="entry name" value="DNA DAMAGE-REPAIR/TOLERATION PROTEIN DRT100"/>
    <property type="match status" value="1"/>
</dbReference>
<evidence type="ECO:0000256" key="3">
    <source>
        <dbReference type="ARBA" id="ARBA00022737"/>
    </source>
</evidence>
<protein>
    <recommendedName>
        <fullName evidence="5">Leucine-rich repeat-containing N-terminal plant-type domain-containing protein</fullName>
    </recommendedName>
</protein>
<evidence type="ECO:0000256" key="1">
    <source>
        <dbReference type="ARBA" id="ARBA00022614"/>
    </source>
</evidence>
<dbReference type="InterPro" id="IPR013210">
    <property type="entry name" value="LRR_N_plant-typ"/>
</dbReference>
<dbReference type="Proteomes" id="UP001396334">
    <property type="component" value="Unassembled WGS sequence"/>
</dbReference>
<keyword evidence="1" id="KW-0433">Leucine-rich repeat</keyword>
<evidence type="ECO:0000313" key="7">
    <source>
        <dbReference type="Proteomes" id="UP001396334"/>
    </source>
</evidence>
<dbReference type="Gene3D" id="3.80.10.10">
    <property type="entry name" value="Ribonuclease Inhibitor"/>
    <property type="match status" value="1"/>
</dbReference>
<dbReference type="EMBL" id="JBBPBN010000049">
    <property type="protein sequence ID" value="KAK8993421.1"/>
    <property type="molecule type" value="Genomic_DNA"/>
</dbReference>
<evidence type="ECO:0000256" key="4">
    <source>
        <dbReference type="SAM" id="SignalP"/>
    </source>
</evidence>
<feature type="domain" description="Leucine-rich repeat-containing N-terminal plant-type" evidence="5">
    <location>
        <begin position="33"/>
        <end position="66"/>
    </location>
</feature>
<dbReference type="PANTHER" id="PTHR48060:SF21">
    <property type="entry name" value="L DOMAIN-LIKE PROTEIN"/>
    <property type="match status" value="1"/>
</dbReference>
<keyword evidence="3" id="KW-0677">Repeat</keyword>
<keyword evidence="2 4" id="KW-0732">Signal</keyword>
<name>A0ABR2PYV0_9ROSI</name>